<dbReference type="GO" id="GO:0005549">
    <property type="term" value="F:odorant binding"/>
    <property type="evidence" value="ECO:0007669"/>
    <property type="project" value="InterPro"/>
</dbReference>
<dbReference type="GO" id="GO:0005886">
    <property type="term" value="C:plasma membrane"/>
    <property type="evidence" value="ECO:0007669"/>
    <property type="project" value="UniProtKB-SubCell"/>
</dbReference>
<dbReference type="InterPro" id="IPR004117">
    <property type="entry name" value="7tm6_olfct_rcpt"/>
</dbReference>
<comment type="subcellular location">
    <subcellularLocation>
        <location evidence="1">Cell membrane</location>
        <topology evidence="1">Multi-pass membrane protein</topology>
    </subcellularLocation>
</comment>
<keyword evidence="7 10" id="KW-0472">Membrane</keyword>
<evidence type="ECO:0000256" key="6">
    <source>
        <dbReference type="ARBA" id="ARBA00022989"/>
    </source>
</evidence>
<accession>A0A8J9UT54</accession>
<evidence type="ECO:0000256" key="2">
    <source>
        <dbReference type="ARBA" id="ARBA00022475"/>
    </source>
</evidence>
<evidence type="ECO:0000313" key="11">
    <source>
        <dbReference type="EMBL" id="CAH0714260.1"/>
    </source>
</evidence>
<dbReference type="EMBL" id="OV170221">
    <property type="protein sequence ID" value="CAH0714260.1"/>
    <property type="molecule type" value="Genomic_DNA"/>
</dbReference>
<proteinExistence type="predicted"/>
<feature type="transmembrane region" description="Helical" evidence="10">
    <location>
        <begin position="37"/>
        <end position="56"/>
    </location>
</feature>
<evidence type="ECO:0000256" key="1">
    <source>
        <dbReference type="ARBA" id="ARBA00004651"/>
    </source>
</evidence>
<reference evidence="11" key="1">
    <citation type="submission" date="2021-12" db="EMBL/GenBank/DDBJ databases">
        <authorList>
            <person name="Martin H S."/>
        </authorList>
    </citation>
    <scope>NUCLEOTIDE SEQUENCE</scope>
</reference>
<evidence type="ECO:0000256" key="10">
    <source>
        <dbReference type="SAM" id="Phobius"/>
    </source>
</evidence>
<keyword evidence="6 10" id="KW-1133">Transmembrane helix</keyword>
<keyword evidence="8" id="KW-0675">Receptor</keyword>
<dbReference type="Proteomes" id="UP000838878">
    <property type="component" value="Chromosome 1"/>
</dbReference>
<gene>
    <name evidence="11" type="ORF">BINO364_LOCUS1334</name>
</gene>
<dbReference type="AlphaFoldDB" id="A0A8J9UT54"/>
<evidence type="ECO:0000256" key="9">
    <source>
        <dbReference type="ARBA" id="ARBA00023224"/>
    </source>
</evidence>
<dbReference type="OrthoDB" id="7358226at2759"/>
<dbReference type="Pfam" id="PF02949">
    <property type="entry name" value="7tm_6"/>
    <property type="match status" value="1"/>
</dbReference>
<keyword evidence="5" id="KW-0552">Olfaction</keyword>
<organism evidence="11 12">
    <name type="scientific">Brenthis ino</name>
    <name type="common">lesser marbled fritillary</name>
    <dbReference type="NCBI Taxonomy" id="405034"/>
    <lineage>
        <taxon>Eukaryota</taxon>
        <taxon>Metazoa</taxon>
        <taxon>Ecdysozoa</taxon>
        <taxon>Arthropoda</taxon>
        <taxon>Hexapoda</taxon>
        <taxon>Insecta</taxon>
        <taxon>Pterygota</taxon>
        <taxon>Neoptera</taxon>
        <taxon>Endopterygota</taxon>
        <taxon>Lepidoptera</taxon>
        <taxon>Glossata</taxon>
        <taxon>Ditrysia</taxon>
        <taxon>Papilionoidea</taxon>
        <taxon>Nymphalidae</taxon>
        <taxon>Heliconiinae</taxon>
        <taxon>Argynnini</taxon>
        <taxon>Brenthis</taxon>
    </lineage>
</organism>
<dbReference type="GO" id="GO:0007165">
    <property type="term" value="P:signal transduction"/>
    <property type="evidence" value="ECO:0007669"/>
    <property type="project" value="UniProtKB-KW"/>
</dbReference>
<evidence type="ECO:0000256" key="8">
    <source>
        <dbReference type="ARBA" id="ARBA00023170"/>
    </source>
</evidence>
<protein>
    <recommendedName>
        <fullName evidence="13">Odorant receptor</fullName>
    </recommendedName>
</protein>
<feature type="transmembrane region" description="Helical" evidence="10">
    <location>
        <begin position="279"/>
        <end position="300"/>
    </location>
</feature>
<evidence type="ECO:0000256" key="7">
    <source>
        <dbReference type="ARBA" id="ARBA00023136"/>
    </source>
</evidence>
<name>A0A8J9UT54_9NEOP</name>
<evidence type="ECO:0000256" key="3">
    <source>
        <dbReference type="ARBA" id="ARBA00022606"/>
    </source>
</evidence>
<feature type="transmembrane region" description="Helical" evidence="10">
    <location>
        <begin position="202"/>
        <end position="224"/>
    </location>
</feature>
<keyword evidence="4 10" id="KW-0812">Transmembrane</keyword>
<keyword evidence="9" id="KW-0807">Transducer</keyword>
<evidence type="ECO:0000256" key="5">
    <source>
        <dbReference type="ARBA" id="ARBA00022725"/>
    </source>
</evidence>
<keyword evidence="3" id="KW-0716">Sensory transduction</keyword>
<keyword evidence="2" id="KW-1003">Cell membrane</keyword>
<feature type="transmembrane region" description="Helical" evidence="10">
    <location>
        <begin position="142"/>
        <end position="160"/>
    </location>
</feature>
<feature type="transmembrane region" description="Helical" evidence="10">
    <location>
        <begin position="62"/>
        <end position="81"/>
    </location>
</feature>
<dbReference type="PANTHER" id="PTHR21137:SF35">
    <property type="entry name" value="ODORANT RECEPTOR 19A-RELATED"/>
    <property type="match status" value="1"/>
</dbReference>
<dbReference type="PANTHER" id="PTHR21137">
    <property type="entry name" value="ODORANT RECEPTOR"/>
    <property type="match status" value="1"/>
</dbReference>
<evidence type="ECO:0008006" key="13">
    <source>
        <dbReference type="Google" id="ProtNLM"/>
    </source>
</evidence>
<dbReference type="GO" id="GO:0004984">
    <property type="term" value="F:olfactory receptor activity"/>
    <property type="evidence" value="ECO:0007669"/>
    <property type="project" value="InterPro"/>
</dbReference>
<feature type="non-terminal residue" evidence="11">
    <location>
        <position position="445"/>
    </location>
</feature>
<keyword evidence="12" id="KW-1185">Reference proteome</keyword>
<evidence type="ECO:0000313" key="12">
    <source>
        <dbReference type="Proteomes" id="UP000838878"/>
    </source>
</evidence>
<sequence>MIYPQAPNFESIVLQRLRNAGIHYGTSTFEIRRIAQLSILCFLVTNVTQVIALFMAKEDPNKLFACFSVLSFCLMGFLKLWSLIGNQGSWRFLIAKASFMESDQLKYNQNVMPDYESDDEEENHFSKHIQSYTKNFLTISTYLSRIYSFTAVVFIASPFIEYRIYVWQGKDVIESPHILPGWAPLEMYPFGYGLTILAESIAAVYCVMVHVAFDLTAVGLMIFIRGQFSLLYAYSENIGGIGQKCNLSKKRDDRAHFRIIKCHQIHVSLLRSVKELGKLIENILGIYFFVATLTLCSVAVQLKWQQLSATQLISLLQYMCATLTQLYLFCHYGDAVFNESSVTLGSGPFSAACWCVSSKIRREIALLCVGMSRPCRMRAGLFNWLDLPSFIQLRMGVCSAWYGRATVRLSWLNASYGQPTVIMQYYDKHQNELLSSLTCNKHTRI</sequence>
<evidence type="ECO:0000256" key="4">
    <source>
        <dbReference type="ARBA" id="ARBA00022692"/>
    </source>
</evidence>